<dbReference type="GO" id="GO:0004065">
    <property type="term" value="F:arylsulfatase activity"/>
    <property type="evidence" value="ECO:0007669"/>
    <property type="project" value="TreeGrafter"/>
</dbReference>
<feature type="domain" description="Sulfatase N-terminal" evidence="5">
    <location>
        <begin position="21"/>
        <end position="351"/>
    </location>
</feature>
<organism evidence="6 7">
    <name type="scientific">Pseudomaricurvus hydrocarbonicus</name>
    <dbReference type="NCBI Taxonomy" id="1470433"/>
    <lineage>
        <taxon>Bacteria</taxon>
        <taxon>Pseudomonadati</taxon>
        <taxon>Pseudomonadota</taxon>
        <taxon>Gammaproteobacteria</taxon>
        <taxon>Cellvibrionales</taxon>
        <taxon>Cellvibrionaceae</taxon>
        <taxon>Pseudomaricurvus</taxon>
    </lineage>
</organism>
<dbReference type="Proteomes" id="UP000787472">
    <property type="component" value="Unassembled WGS sequence"/>
</dbReference>
<dbReference type="InterPro" id="IPR024607">
    <property type="entry name" value="Sulfatase_CS"/>
</dbReference>
<comment type="caution">
    <text evidence="6">The sequence shown here is derived from an EMBL/GenBank/DDBJ whole genome shotgun (WGS) entry which is preliminary data.</text>
</comment>
<dbReference type="InterPro" id="IPR000917">
    <property type="entry name" value="Sulfatase_N"/>
</dbReference>
<dbReference type="InterPro" id="IPR017850">
    <property type="entry name" value="Alkaline_phosphatase_core_sf"/>
</dbReference>
<evidence type="ECO:0000256" key="2">
    <source>
        <dbReference type="ARBA" id="ARBA00022723"/>
    </source>
</evidence>
<reference evidence="6" key="1">
    <citation type="submission" date="2020-03" db="EMBL/GenBank/DDBJ databases">
        <authorList>
            <person name="Guo F."/>
        </authorList>
    </citation>
    <scope>NUCLEOTIDE SEQUENCE</scope>
    <source>
        <strain evidence="6">JCM 30134</strain>
    </source>
</reference>
<dbReference type="PROSITE" id="PS00523">
    <property type="entry name" value="SULFATASE_1"/>
    <property type="match status" value="1"/>
</dbReference>
<evidence type="ECO:0000256" key="1">
    <source>
        <dbReference type="ARBA" id="ARBA00008779"/>
    </source>
</evidence>
<dbReference type="AlphaFoldDB" id="A0A9E5JVL9"/>
<dbReference type="Gene3D" id="3.30.1120.10">
    <property type="match status" value="1"/>
</dbReference>
<dbReference type="PROSITE" id="PS00149">
    <property type="entry name" value="SULFATASE_2"/>
    <property type="match status" value="1"/>
</dbReference>
<dbReference type="SUPFAM" id="SSF53649">
    <property type="entry name" value="Alkaline phosphatase-like"/>
    <property type="match status" value="1"/>
</dbReference>
<dbReference type="PANTHER" id="PTHR42693:SF27">
    <property type="entry name" value="ARYLSULFATASE B [PRECURSOR]"/>
    <property type="match status" value="1"/>
</dbReference>
<dbReference type="Pfam" id="PF00884">
    <property type="entry name" value="Sulfatase"/>
    <property type="match status" value="1"/>
</dbReference>
<keyword evidence="7" id="KW-1185">Reference proteome</keyword>
<gene>
    <name evidence="6" type="ORF">G8770_10960</name>
</gene>
<name>A0A9E5JVL9_9GAMM</name>
<evidence type="ECO:0000313" key="6">
    <source>
        <dbReference type="EMBL" id="NHO66064.1"/>
    </source>
</evidence>
<evidence type="ECO:0000256" key="4">
    <source>
        <dbReference type="ARBA" id="ARBA00022837"/>
    </source>
</evidence>
<dbReference type="InterPro" id="IPR050738">
    <property type="entry name" value="Sulfatase"/>
</dbReference>
<dbReference type="EMBL" id="JAAONZ010000007">
    <property type="protein sequence ID" value="NHO66064.1"/>
    <property type="molecule type" value="Genomic_DNA"/>
</dbReference>
<dbReference type="Gene3D" id="3.40.720.10">
    <property type="entry name" value="Alkaline Phosphatase, subunit A"/>
    <property type="match status" value="1"/>
</dbReference>
<proteinExistence type="inferred from homology"/>
<keyword evidence="2" id="KW-0479">Metal-binding</keyword>
<accession>A0A9E5JVL9</accession>
<dbReference type="PANTHER" id="PTHR42693">
    <property type="entry name" value="ARYLSULFATASE FAMILY MEMBER"/>
    <property type="match status" value="1"/>
</dbReference>
<dbReference type="GO" id="GO:0046872">
    <property type="term" value="F:metal ion binding"/>
    <property type="evidence" value="ECO:0007669"/>
    <property type="project" value="UniProtKB-KW"/>
</dbReference>
<evidence type="ECO:0000313" key="7">
    <source>
        <dbReference type="Proteomes" id="UP000787472"/>
    </source>
</evidence>
<keyword evidence="3 6" id="KW-0378">Hydrolase</keyword>
<evidence type="ECO:0000259" key="5">
    <source>
        <dbReference type="Pfam" id="PF00884"/>
    </source>
</evidence>
<protein>
    <submittedName>
        <fullName evidence="6">Sulfatase-like hydrolase/transferase</fullName>
    </submittedName>
</protein>
<comment type="similarity">
    <text evidence="1">Belongs to the sulfatase family.</text>
</comment>
<evidence type="ECO:0000256" key="3">
    <source>
        <dbReference type="ARBA" id="ARBA00022801"/>
    </source>
</evidence>
<keyword evidence="4" id="KW-0106">Calcium</keyword>
<sequence>MLLNGFFLLLFSCQTWSQQRPNVVVIVADDLGWADVGFRGSKIDTPNLDQLAAEGMVLDRFYTAPLCSPTRAALMTGRDPIRLGVAYSVILPWDNGGVHTDEHFMSEAFQQAGYQTAIVGKWHLGHSQQAFHPNARGFEEFYGHLHTEVGFYPPFANLGGKDFQRNGASINDKGYETFLLANEAEGYIKQRDKSKPFFLYLPFLAPHEPLDAPADLKQKYRDLPDQRPPARSTSDQLSAAAKAAGAQTRVPLYAAVVDAMDQAIGQVLQTLASEGIADNTLVLFFSDNGASRVFTQGGGNNAPLRGGKAETYEGGIRVVSMVRWPEQIKAGQRLDQVMTVMDVFPTLAAAAAIEPNNVMQFDGINMWPAIQKGESINRDGLIFFGSEIPNYGSFNFTAFDEQWKLVQWVEQDLTEIRIRNELFNIQRDPFEEHNLVDQYPEKVASMAQAIKEWRSLYPINGVRARVAAPPGWRAPLDWADYPRPAEQLQQEAASSIAPSKAILYRLDHRLGERGRLIYNCQPVPLSEGVCKFD</sequence>